<feature type="compositionally biased region" description="Basic and acidic residues" evidence="3">
    <location>
        <begin position="28"/>
        <end position="46"/>
    </location>
</feature>
<feature type="signal peptide" evidence="4">
    <location>
        <begin position="1"/>
        <end position="26"/>
    </location>
</feature>
<dbReference type="KEGG" id="mmai:sS8_0523"/>
<dbReference type="InterPro" id="IPR033138">
    <property type="entry name" value="Cu_oxidase_CS"/>
</dbReference>
<dbReference type="EMBL" id="AP017928">
    <property type="protein sequence ID" value="BBA32488.1"/>
    <property type="molecule type" value="Genomic_DNA"/>
</dbReference>
<dbReference type="InterPro" id="IPR008972">
    <property type="entry name" value="Cupredoxin"/>
</dbReference>
<dbReference type="Pfam" id="PF00127">
    <property type="entry name" value="Copper-bind"/>
    <property type="match status" value="1"/>
</dbReference>
<evidence type="ECO:0000256" key="3">
    <source>
        <dbReference type="SAM" id="MobiDB-lite"/>
    </source>
</evidence>
<dbReference type="PANTHER" id="PTHR38439:SF3">
    <property type="entry name" value="COPPER-RESISTANT CUPROPROTEIN COPI"/>
    <property type="match status" value="1"/>
</dbReference>
<evidence type="ECO:0000256" key="4">
    <source>
        <dbReference type="SAM" id="SignalP"/>
    </source>
</evidence>
<dbReference type="SUPFAM" id="SSF49503">
    <property type="entry name" value="Cupredoxins"/>
    <property type="match status" value="1"/>
</dbReference>
<evidence type="ECO:0000313" key="7">
    <source>
        <dbReference type="Proteomes" id="UP000266313"/>
    </source>
</evidence>
<dbReference type="GO" id="GO:0005507">
    <property type="term" value="F:copper ion binding"/>
    <property type="evidence" value="ECO:0007669"/>
    <property type="project" value="InterPro"/>
</dbReference>
<dbReference type="GO" id="GO:0009055">
    <property type="term" value="F:electron transfer activity"/>
    <property type="evidence" value="ECO:0007669"/>
    <property type="project" value="InterPro"/>
</dbReference>
<dbReference type="InterPro" id="IPR050845">
    <property type="entry name" value="Cu-binding_ET"/>
</dbReference>
<proteinExistence type="predicted"/>
<feature type="region of interest" description="Disordered" evidence="3">
    <location>
        <begin position="25"/>
        <end position="59"/>
    </location>
</feature>
<name>A0A250KLQ0_9GAMM</name>
<evidence type="ECO:0000259" key="5">
    <source>
        <dbReference type="Pfam" id="PF00127"/>
    </source>
</evidence>
<protein>
    <submittedName>
        <fullName evidence="6">Uncharacterized copper-binding protein</fullName>
    </submittedName>
</protein>
<feature type="chain" id="PRO_5013055342" evidence="4">
    <location>
        <begin position="27"/>
        <end position="171"/>
    </location>
</feature>
<dbReference type="PANTHER" id="PTHR38439">
    <property type="entry name" value="AURACYANIN-B"/>
    <property type="match status" value="1"/>
</dbReference>
<reference evidence="6 7" key="1">
    <citation type="submission" date="2016-12" db="EMBL/GenBank/DDBJ databases">
        <title>Genome sequencing of Methylocaldum marinum.</title>
        <authorList>
            <person name="Takeuchi M."/>
            <person name="Kamagata Y."/>
            <person name="Hiraoka S."/>
            <person name="Oshima K."/>
            <person name="Hattori M."/>
            <person name="Iwasaki W."/>
        </authorList>
    </citation>
    <scope>NUCLEOTIDE SEQUENCE [LARGE SCALE GENOMIC DNA]</scope>
    <source>
        <strain evidence="6 7">S8</strain>
    </source>
</reference>
<accession>A0A250KLQ0</accession>
<dbReference type="AlphaFoldDB" id="A0A250KLQ0"/>
<evidence type="ECO:0000313" key="6">
    <source>
        <dbReference type="EMBL" id="BBA32488.1"/>
    </source>
</evidence>
<keyword evidence="1" id="KW-0479">Metal-binding</keyword>
<keyword evidence="2" id="KW-0186">Copper</keyword>
<organism evidence="6 7">
    <name type="scientific">Methylocaldum marinum</name>
    <dbReference type="NCBI Taxonomy" id="1432792"/>
    <lineage>
        <taxon>Bacteria</taxon>
        <taxon>Pseudomonadati</taxon>
        <taxon>Pseudomonadota</taxon>
        <taxon>Gammaproteobacteria</taxon>
        <taxon>Methylococcales</taxon>
        <taxon>Methylococcaceae</taxon>
        <taxon>Methylocaldum</taxon>
    </lineage>
</organism>
<evidence type="ECO:0000256" key="1">
    <source>
        <dbReference type="ARBA" id="ARBA00022723"/>
    </source>
</evidence>
<dbReference type="InterPro" id="IPR000923">
    <property type="entry name" value="BlueCu_1"/>
</dbReference>
<evidence type="ECO:0000256" key="2">
    <source>
        <dbReference type="ARBA" id="ARBA00023008"/>
    </source>
</evidence>
<dbReference type="Gene3D" id="2.60.40.420">
    <property type="entry name" value="Cupredoxins - blue copper proteins"/>
    <property type="match status" value="1"/>
</dbReference>
<keyword evidence="7" id="KW-1185">Reference proteome</keyword>
<dbReference type="PROSITE" id="PS00079">
    <property type="entry name" value="MULTICOPPER_OXIDASE1"/>
    <property type="match status" value="1"/>
</dbReference>
<keyword evidence="4" id="KW-0732">Signal</keyword>
<dbReference type="CDD" id="cd04211">
    <property type="entry name" value="Cupredoxin_like_2"/>
    <property type="match status" value="1"/>
</dbReference>
<feature type="domain" description="Blue (type 1) copper" evidence="5">
    <location>
        <begin position="65"/>
        <end position="170"/>
    </location>
</feature>
<sequence length="171" mass="18587">MNTVKPRTIYPAAILALIVSAVTAQAETPEHPDSPDQHHPEIHSGHEISAAGRPGKPEEVTQTVEIKTLDSMKYEPSSLTINRGETLRLIVTNVGRLQHEAIIGNAKEQEAHGAEMGAGHDMPHDGPNSVTVEPGDTKELIWRFDRPGRFEIGCHVPGHYQAGMAAEVTVR</sequence>
<dbReference type="OrthoDB" id="9816061at2"/>
<gene>
    <name evidence="6" type="ORF">sS8_0523</name>
</gene>
<dbReference type="Proteomes" id="UP000266313">
    <property type="component" value="Chromosome"/>
</dbReference>